<dbReference type="AlphaFoldDB" id="A0ABD6BY31"/>
<gene>
    <name evidence="1" type="ORF">ACFR9T_05765</name>
</gene>
<reference evidence="1 2" key="1">
    <citation type="journal article" date="2019" name="Int. J. Syst. Evol. Microbiol.">
        <title>The Global Catalogue of Microorganisms (GCM) 10K type strain sequencing project: providing services to taxonomists for standard genome sequencing and annotation.</title>
        <authorList>
            <consortium name="The Broad Institute Genomics Platform"/>
            <consortium name="The Broad Institute Genome Sequencing Center for Infectious Disease"/>
            <person name="Wu L."/>
            <person name="Ma J."/>
        </authorList>
    </citation>
    <scope>NUCLEOTIDE SEQUENCE [LARGE SCALE GENOMIC DNA]</scope>
    <source>
        <strain evidence="1 2">CGMCC 1.12689</strain>
    </source>
</reference>
<dbReference type="Proteomes" id="UP001597185">
    <property type="component" value="Unassembled WGS sequence"/>
</dbReference>
<dbReference type="EMBL" id="JBHUDB010000002">
    <property type="protein sequence ID" value="MFD1570093.1"/>
    <property type="molecule type" value="Genomic_DNA"/>
</dbReference>
<name>A0ABD6BY31_9EURY</name>
<sequence length="106" mass="11806">MEKVKSPEEGFTHWYDEDIHSAINPINYTQALIDEMGLKSGDVYLANGKAHQIESIDIAVDRLVLADPTVNHPQDARSGQWSVPITGLYQDWRQGKIDPATMDAVA</sequence>
<comment type="caution">
    <text evidence="1">The sequence shown here is derived from an EMBL/GenBank/DDBJ whole genome shotgun (WGS) entry which is preliminary data.</text>
</comment>
<evidence type="ECO:0000313" key="2">
    <source>
        <dbReference type="Proteomes" id="UP001597185"/>
    </source>
</evidence>
<accession>A0ABD6BY31</accession>
<keyword evidence="2" id="KW-1185">Reference proteome</keyword>
<proteinExistence type="predicted"/>
<organism evidence="1 2">
    <name type="scientific">Halorubrum laminariae</name>
    <dbReference type="NCBI Taxonomy" id="1433523"/>
    <lineage>
        <taxon>Archaea</taxon>
        <taxon>Methanobacteriati</taxon>
        <taxon>Methanobacteriota</taxon>
        <taxon>Stenosarchaea group</taxon>
        <taxon>Halobacteria</taxon>
        <taxon>Halobacteriales</taxon>
        <taxon>Haloferacaceae</taxon>
        <taxon>Halorubrum</taxon>
    </lineage>
</organism>
<protein>
    <submittedName>
        <fullName evidence="1">Uncharacterized protein</fullName>
    </submittedName>
</protein>
<evidence type="ECO:0000313" key="1">
    <source>
        <dbReference type="EMBL" id="MFD1570093.1"/>
    </source>
</evidence>
<dbReference type="RefSeq" id="WP_256397097.1">
    <property type="nucleotide sequence ID" value="NZ_JANHDL010000004.1"/>
</dbReference>